<evidence type="ECO:0000256" key="10">
    <source>
        <dbReference type="SAM" id="Coils"/>
    </source>
</evidence>
<dbReference type="PROSITE" id="PS50109">
    <property type="entry name" value="HIS_KIN"/>
    <property type="match status" value="1"/>
</dbReference>
<gene>
    <name evidence="13" type="ORF">B6N60_00577</name>
</gene>
<evidence type="ECO:0000256" key="1">
    <source>
        <dbReference type="ARBA" id="ARBA00000085"/>
    </source>
</evidence>
<dbReference type="InterPro" id="IPR004358">
    <property type="entry name" value="Sig_transdc_His_kin-like_C"/>
</dbReference>
<evidence type="ECO:0000256" key="5">
    <source>
        <dbReference type="ARBA" id="ARBA00022741"/>
    </source>
</evidence>
<keyword evidence="8" id="KW-0902">Two-component regulatory system</keyword>
<dbReference type="SMART" id="SM00448">
    <property type="entry name" value="REC"/>
    <property type="match status" value="1"/>
</dbReference>
<feature type="coiled-coil region" evidence="10">
    <location>
        <begin position="156"/>
        <end position="183"/>
    </location>
</feature>
<evidence type="ECO:0000256" key="8">
    <source>
        <dbReference type="ARBA" id="ARBA00023012"/>
    </source>
</evidence>
<keyword evidence="10" id="KW-0175">Coiled coil</keyword>
<dbReference type="Gene3D" id="3.30.565.10">
    <property type="entry name" value="Histidine kinase-like ATPase, C-terminal domain"/>
    <property type="match status" value="1"/>
</dbReference>
<dbReference type="EC" id="2.7.13.3" evidence="2"/>
<feature type="domain" description="Response regulatory" evidence="12">
    <location>
        <begin position="13"/>
        <end position="129"/>
    </location>
</feature>
<comment type="catalytic activity">
    <reaction evidence="1">
        <text>ATP + protein L-histidine = ADP + protein N-phospho-L-histidine.</text>
        <dbReference type="EC" id="2.7.13.3"/>
    </reaction>
</comment>
<keyword evidence="5" id="KW-0547">Nucleotide-binding</keyword>
<dbReference type="Pfam" id="PF00072">
    <property type="entry name" value="Response_reg"/>
    <property type="match status" value="1"/>
</dbReference>
<evidence type="ECO:0000259" key="11">
    <source>
        <dbReference type="PROSITE" id="PS50109"/>
    </source>
</evidence>
<dbReference type="FunFam" id="3.40.50.2300:FF:000121">
    <property type="entry name" value="Sensor histidine kinase RcsC"/>
    <property type="match status" value="1"/>
</dbReference>
<dbReference type="EMBL" id="CP021056">
    <property type="protein sequence ID" value="QXE21899.1"/>
    <property type="molecule type" value="Genomic_DNA"/>
</dbReference>
<keyword evidence="7" id="KW-0067">ATP-binding</keyword>
<dbReference type="InterPro" id="IPR001789">
    <property type="entry name" value="Sig_transdc_resp-reg_receiver"/>
</dbReference>
<protein>
    <recommendedName>
        <fullName evidence="2">histidine kinase</fullName>
        <ecNumber evidence="2">2.7.13.3</ecNumber>
    </recommendedName>
</protein>
<dbReference type="PANTHER" id="PTHR43065">
    <property type="entry name" value="SENSOR HISTIDINE KINASE"/>
    <property type="match status" value="1"/>
</dbReference>
<keyword evidence="14" id="KW-1185">Reference proteome</keyword>
<dbReference type="InterPro" id="IPR011006">
    <property type="entry name" value="CheY-like_superfamily"/>
</dbReference>
<dbReference type="KEGG" id="rsin:B6N60_00577"/>
<dbReference type="SUPFAM" id="SSF52172">
    <property type="entry name" value="CheY-like"/>
    <property type="match status" value="1"/>
</dbReference>
<keyword evidence="3 9" id="KW-0597">Phosphoprotein</keyword>
<name>A0A975Y393_9NOST</name>
<dbReference type="SUPFAM" id="SSF47384">
    <property type="entry name" value="Homodimeric domain of signal transducing histidine kinase"/>
    <property type="match status" value="1"/>
</dbReference>
<dbReference type="InterPro" id="IPR003661">
    <property type="entry name" value="HisK_dim/P_dom"/>
</dbReference>
<dbReference type="Gene3D" id="3.40.50.2300">
    <property type="match status" value="1"/>
</dbReference>
<dbReference type="SUPFAM" id="SSF55874">
    <property type="entry name" value="ATPase domain of HSP90 chaperone/DNA topoisomerase II/histidine kinase"/>
    <property type="match status" value="1"/>
</dbReference>
<dbReference type="CDD" id="cd19920">
    <property type="entry name" value="REC_PA4781-like"/>
    <property type="match status" value="1"/>
</dbReference>
<dbReference type="SMART" id="SM00387">
    <property type="entry name" value="HATPase_c"/>
    <property type="match status" value="1"/>
</dbReference>
<dbReference type="PANTHER" id="PTHR43065:SF10">
    <property type="entry name" value="PEROXIDE STRESS-ACTIVATED HISTIDINE KINASE MAK3"/>
    <property type="match status" value="1"/>
</dbReference>
<proteinExistence type="predicted"/>
<dbReference type="InterPro" id="IPR036097">
    <property type="entry name" value="HisK_dim/P_sf"/>
</dbReference>
<dbReference type="Proteomes" id="UP000683511">
    <property type="component" value="Chromosome"/>
</dbReference>
<evidence type="ECO:0000313" key="14">
    <source>
        <dbReference type="Proteomes" id="UP000683511"/>
    </source>
</evidence>
<sequence length="441" mass="49758">MKAVQVNHNLKKNILVVDDTPDNLRLLSVILSSEGYNVRKALDGETAITACKTLLPDLILLDVMMPEMNGYEVCQHLKADEKTRHIPIIFISALNDVIEKVKAFDSGAVDYITKPFHKTEVLARIQTHLNLYFLQLELHQKNILLQQEIQERLQIESALNLQKQKLEQALADLQHTQTQLIQSEKMAVLGQIVAGIAHEINNPVTFISGNLYYAHQYILNLLNLVEAYQAEYTNPSPFIQEIINDIDLSFLKNDFPELMQAMERGANRIKEIVLSLRNFARLDEADMKAVDIHEGLDSTLFMLQHRLKSTDLRAEIAIIKNYSDLPLISCYPSQINQVFMHLLNNAIDALENCQNTPQITIQTELLPINQIKITITDNGCGIDESSQPHIFEPFFTTKPVGSGVGLGLAISYQIIVQQHQGQLSFQSSPGQGTQIYIEIPV</sequence>
<dbReference type="PROSITE" id="PS50110">
    <property type="entry name" value="RESPONSE_REGULATORY"/>
    <property type="match status" value="1"/>
</dbReference>
<evidence type="ECO:0000256" key="2">
    <source>
        <dbReference type="ARBA" id="ARBA00012438"/>
    </source>
</evidence>
<dbReference type="GO" id="GO:0005524">
    <property type="term" value="F:ATP binding"/>
    <property type="evidence" value="ECO:0007669"/>
    <property type="project" value="UniProtKB-KW"/>
</dbReference>
<keyword evidence="4" id="KW-0808">Transferase</keyword>
<dbReference type="GO" id="GO:0000155">
    <property type="term" value="F:phosphorelay sensor kinase activity"/>
    <property type="evidence" value="ECO:0007669"/>
    <property type="project" value="InterPro"/>
</dbReference>
<evidence type="ECO:0000256" key="7">
    <source>
        <dbReference type="ARBA" id="ARBA00022840"/>
    </source>
</evidence>
<evidence type="ECO:0000259" key="12">
    <source>
        <dbReference type="PROSITE" id="PS50110"/>
    </source>
</evidence>
<dbReference type="Gene3D" id="1.10.287.130">
    <property type="match status" value="1"/>
</dbReference>
<dbReference type="InterPro" id="IPR005467">
    <property type="entry name" value="His_kinase_dom"/>
</dbReference>
<evidence type="ECO:0000256" key="9">
    <source>
        <dbReference type="PROSITE-ProRule" id="PRU00169"/>
    </source>
</evidence>
<evidence type="ECO:0000256" key="6">
    <source>
        <dbReference type="ARBA" id="ARBA00022777"/>
    </source>
</evidence>
<evidence type="ECO:0000313" key="13">
    <source>
        <dbReference type="EMBL" id="QXE21899.1"/>
    </source>
</evidence>
<dbReference type="InterPro" id="IPR003594">
    <property type="entry name" value="HATPase_dom"/>
</dbReference>
<dbReference type="InterPro" id="IPR036890">
    <property type="entry name" value="HATPase_C_sf"/>
</dbReference>
<keyword evidence="6" id="KW-0418">Kinase</keyword>
<organism evidence="13 14">
    <name type="scientific">Richelia sinica FACHB-800</name>
    <dbReference type="NCBI Taxonomy" id="1357546"/>
    <lineage>
        <taxon>Bacteria</taxon>
        <taxon>Bacillati</taxon>
        <taxon>Cyanobacteriota</taxon>
        <taxon>Cyanophyceae</taxon>
        <taxon>Nostocales</taxon>
        <taxon>Nostocaceae</taxon>
        <taxon>Richelia</taxon>
    </lineage>
</organism>
<evidence type="ECO:0000256" key="3">
    <source>
        <dbReference type="ARBA" id="ARBA00022553"/>
    </source>
</evidence>
<dbReference type="CDD" id="cd00082">
    <property type="entry name" value="HisKA"/>
    <property type="match status" value="1"/>
</dbReference>
<evidence type="ECO:0000256" key="4">
    <source>
        <dbReference type="ARBA" id="ARBA00022679"/>
    </source>
</evidence>
<dbReference type="PRINTS" id="PR00344">
    <property type="entry name" value="BCTRLSENSOR"/>
</dbReference>
<dbReference type="AlphaFoldDB" id="A0A975Y393"/>
<feature type="domain" description="Histidine kinase" evidence="11">
    <location>
        <begin position="195"/>
        <end position="441"/>
    </location>
</feature>
<accession>A0A975Y393</accession>
<dbReference type="Pfam" id="PF02518">
    <property type="entry name" value="HATPase_c"/>
    <property type="match status" value="1"/>
</dbReference>
<reference evidence="13" key="1">
    <citation type="submission" date="2017-04" db="EMBL/GenBank/DDBJ databases">
        <title>Genome deletions in a multicellular cyanobacterial endosymbiont for morphological adaptation in marine diatoms.</title>
        <authorList>
            <person name="Wang Y."/>
            <person name="Gao H."/>
            <person name="Li R."/>
            <person name="Xu X."/>
        </authorList>
    </citation>
    <scope>NUCLEOTIDE SEQUENCE</scope>
    <source>
        <strain evidence="13">FACHB 800</strain>
    </source>
</reference>
<dbReference type="RefSeq" id="WP_190601077.1">
    <property type="nucleotide sequence ID" value="NZ_CP021056.1"/>
</dbReference>
<feature type="modified residue" description="4-aspartylphosphate" evidence="9">
    <location>
        <position position="62"/>
    </location>
</feature>